<dbReference type="AlphaFoldDB" id="A0A9D1GZR0"/>
<keyword evidence="2" id="KW-1133">Transmembrane helix</keyword>
<feature type="region of interest" description="Disordered" evidence="1">
    <location>
        <begin position="25"/>
        <end position="47"/>
    </location>
</feature>
<sequence length="141" mass="14864">MTSIGTTGDDAATLARANPGTESAIEPVLEPGTATEAGEDRAEPSGHKPLQASLIISALRCTVVYVVLPFVFPIIGATRLMTTSISFVACAIAIVSAAVSIRRFWRSQHRMRMVYTVAAIAVITFSVGSVALDLWLTTGGR</sequence>
<keyword evidence="2" id="KW-0472">Membrane</keyword>
<name>A0A9D1GZR0_9ACTN</name>
<proteinExistence type="predicted"/>
<reference evidence="3" key="2">
    <citation type="journal article" date="2021" name="PeerJ">
        <title>Extensive microbial diversity within the chicken gut microbiome revealed by metagenomics and culture.</title>
        <authorList>
            <person name="Gilroy R."/>
            <person name="Ravi A."/>
            <person name="Getino M."/>
            <person name="Pursley I."/>
            <person name="Horton D.L."/>
            <person name="Alikhan N.F."/>
            <person name="Baker D."/>
            <person name="Gharbi K."/>
            <person name="Hall N."/>
            <person name="Watson M."/>
            <person name="Adriaenssens E.M."/>
            <person name="Foster-Nyarko E."/>
            <person name="Jarju S."/>
            <person name="Secka A."/>
            <person name="Antonio M."/>
            <person name="Oren A."/>
            <person name="Chaudhuri R.R."/>
            <person name="La Ragione R."/>
            <person name="Hildebrand F."/>
            <person name="Pallen M.J."/>
        </authorList>
    </citation>
    <scope>NUCLEOTIDE SEQUENCE</scope>
    <source>
        <strain evidence="3">ChiGjej1B1-24693</strain>
    </source>
</reference>
<feature type="transmembrane region" description="Helical" evidence="2">
    <location>
        <begin position="113"/>
        <end position="136"/>
    </location>
</feature>
<gene>
    <name evidence="3" type="ORF">IAA98_12940</name>
</gene>
<evidence type="ECO:0000313" key="4">
    <source>
        <dbReference type="Proteomes" id="UP000886842"/>
    </source>
</evidence>
<organism evidence="3 4">
    <name type="scientific">Candidatus Avipropionibacterium avicola</name>
    <dbReference type="NCBI Taxonomy" id="2840701"/>
    <lineage>
        <taxon>Bacteria</taxon>
        <taxon>Bacillati</taxon>
        <taxon>Actinomycetota</taxon>
        <taxon>Actinomycetes</taxon>
        <taxon>Propionibacteriales</taxon>
        <taxon>Propionibacteriaceae</taxon>
        <taxon>Propionibacteriaceae incertae sedis</taxon>
        <taxon>Candidatus Avipropionibacterium</taxon>
    </lineage>
</organism>
<protein>
    <submittedName>
        <fullName evidence="3">Uncharacterized protein</fullName>
    </submittedName>
</protein>
<reference evidence="3" key="1">
    <citation type="submission" date="2020-10" db="EMBL/GenBank/DDBJ databases">
        <authorList>
            <person name="Gilroy R."/>
        </authorList>
    </citation>
    <scope>NUCLEOTIDE SEQUENCE</scope>
    <source>
        <strain evidence="3">ChiGjej1B1-24693</strain>
    </source>
</reference>
<dbReference type="Proteomes" id="UP000886842">
    <property type="component" value="Unassembled WGS sequence"/>
</dbReference>
<feature type="transmembrane region" description="Helical" evidence="2">
    <location>
        <begin position="81"/>
        <end position="101"/>
    </location>
</feature>
<comment type="caution">
    <text evidence="3">The sequence shown here is derived from an EMBL/GenBank/DDBJ whole genome shotgun (WGS) entry which is preliminary data.</text>
</comment>
<evidence type="ECO:0000256" key="2">
    <source>
        <dbReference type="SAM" id="Phobius"/>
    </source>
</evidence>
<keyword evidence="2" id="KW-0812">Transmembrane</keyword>
<evidence type="ECO:0000313" key="3">
    <source>
        <dbReference type="EMBL" id="HIT76484.1"/>
    </source>
</evidence>
<dbReference type="EMBL" id="DVLP01000379">
    <property type="protein sequence ID" value="HIT76484.1"/>
    <property type="molecule type" value="Genomic_DNA"/>
</dbReference>
<feature type="transmembrane region" description="Helical" evidence="2">
    <location>
        <begin position="54"/>
        <end position="75"/>
    </location>
</feature>
<evidence type="ECO:0000256" key="1">
    <source>
        <dbReference type="SAM" id="MobiDB-lite"/>
    </source>
</evidence>
<accession>A0A9D1GZR0</accession>